<name>A0A8S5UKU7_9CAUD</name>
<dbReference type="EMBL" id="BK016103">
    <property type="protein sequence ID" value="DAF95103.1"/>
    <property type="molecule type" value="Genomic_DNA"/>
</dbReference>
<feature type="compositionally biased region" description="Gly residues" evidence="1">
    <location>
        <begin position="93"/>
        <end position="134"/>
    </location>
</feature>
<reference evidence="2" key="1">
    <citation type="journal article" date="2021" name="Proc. Natl. Acad. Sci. U.S.A.">
        <title>A Catalog of Tens of Thousands of Viruses from Human Metagenomes Reveals Hidden Associations with Chronic Diseases.</title>
        <authorList>
            <person name="Tisza M.J."/>
            <person name="Buck C.B."/>
        </authorList>
    </citation>
    <scope>NUCLEOTIDE SEQUENCE</scope>
    <source>
        <strain evidence="2">Ctjdk2</strain>
    </source>
</reference>
<keyword evidence="2" id="KW-0800">Toxin</keyword>
<evidence type="ECO:0000256" key="1">
    <source>
        <dbReference type="SAM" id="MobiDB-lite"/>
    </source>
</evidence>
<evidence type="ECO:0000313" key="2">
    <source>
        <dbReference type="EMBL" id="DAF95103.1"/>
    </source>
</evidence>
<feature type="region of interest" description="Disordered" evidence="1">
    <location>
        <begin position="82"/>
        <end position="139"/>
    </location>
</feature>
<keyword evidence="2" id="KW-0528">Neurotoxin</keyword>
<organism evidence="2">
    <name type="scientific">Siphoviridae sp. ctjdk2</name>
    <dbReference type="NCBI Taxonomy" id="2825635"/>
    <lineage>
        <taxon>Viruses</taxon>
        <taxon>Duplodnaviria</taxon>
        <taxon>Heunggongvirae</taxon>
        <taxon>Uroviricota</taxon>
        <taxon>Caudoviricetes</taxon>
    </lineage>
</organism>
<protein>
    <submittedName>
        <fullName evidence="2">Neurotoxin</fullName>
    </submittedName>
</protein>
<proteinExistence type="predicted"/>
<sequence length="290" mass="29665">MKLLIAAIYVSFPFTVNSGECCYLADDAQNVAGVDSSALGNCDGRDGASAGSEDLVLHLHGLEDEQQIAFLHGLTGGDLHIEDGAGHRAGDSAGAGGSGGLGSGSGSSGRRGSSSGSGSGSAGNGSRGSAGDGSGSHAAAGSGLDGDFVGGAVNGDIVLLDHVCSLLKIKLDFFDVHDVHAAGRDTDLFRESGSDRGHDLRLHALRLGSRRGGGSRSGGSGGRCFLFALEDRTHCHGEENDADQAKEHRANTHQGNEQAAVFHFFLLPFTLDYSKAIAQFASAYALFARF</sequence>
<accession>A0A8S5UKU7</accession>